<keyword evidence="2" id="KW-1185">Reference proteome</keyword>
<dbReference type="InterPro" id="IPR010263">
    <property type="entry name" value="T6SS_TssK"/>
</dbReference>
<comment type="caution">
    <text evidence="1">The sequence shown here is derived from an EMBL/GenBank/DDBJ whole genome shotgun (WGS) entry which is preliminary data.</text>
</comment>
<proteinExistence type="predicted"/>
<dbReference type="Pfam" id="PF05936">
    <property type="entry name" value="T6SS_VasE"/>
    <property type="match status" value="1"/>
</dbReference>
<organism evidence="1 2">
    <name type="scientific">Caballeronia ptereochthonis</name>
    <dbReference type="NCBI Taxonomy" id="1777144"/>
    <lineage>
        <taxon>Bacteria</taxon>
        <taxon>Pseudomonadati</taxon>
        <taxon>Pseudomonadota</taxon>
        <taxon>Betaproteobacteria</taxon>
        <taxon>Burkholderiales</taxon>
        <taxon>Burkholderiaceae</taxon>
        <taxon>Caballeronia</taxon>
    </lineage>
</organism>
<dbReference type="AlphaFoldDB" id="A0A158B5T5"/>
<evidence type="ECO:0000313" key="1">
    <source>
        <dbReference type="EMBL" id="SAK64737.1"/>
    </source>
</evidence>
<accession>A0A158B5T5</accession>
<protein>
    <submittedName>
        <fullName evidence="1">Type VI secretion protein</fullName>
    </submittedName>
</protein>
<dbReference type="EMBL" id="FCOB02000011">
    <property type="protein sequence ID" value="SAK64737.1"/>
    <property type="molecule type" value="Genomic_DNA"/>
</dbReference>
<name>A0A158B5T5_9BURK</name>
<dbReference type="PANTHER" id="PTHR35566">
    <property type="entry name" value="BLR3599 PROTEIN"/>
    <property type="match status" value="1"/>
</dbReference>
<sequence>MRIDKPLWHEGLILTQQHFQQQERWTEFSLRQFAGAALAHAWGTLEVEVDEQALVTGRFKLSRLRLRFPDGTPIDTSVAHPLPPARDLTQGVSADRQSVTVLAALALPDANGSNCRMDEATLARPRRSYREFVKVVDLNGTDEAEIAAERHAVRLLFDFEPHADDTVCAIASLKRSTSGQFQLDARYVPPCLTLGAHALHIERINRMADILLARSLALGTRRSERIEQVAEYGVADVQLFWLLHCIHTAWPKLRFFASNPNQPPERLYGALAELASALMTFSTGSQLTDIPAYDHARADEVFAELESTIRNLLDAIIPSRVVAIDLKRENATTWAGGILDERIAEGAADWYLSVNSTLPAFELIERIPRLCKIGTPDDVDHIVNSALAGIALKAVQRVPAAIPVRLDNQYFALDGASPAHVRMLAARACKIYLPTSVPDVSLGLYAVLRS</sequence>
<dbReference type="RefSeq" id="WP_087046128.1">
    <property type="nucleotide sequence ID" value="NZ_FCOB02000011.1"/>
</dbReference>
<dbReference type="OrthoDB" id="9775333at2"/>
<evidence type="ECO:0000313" key="2">
    <source>
        <dbReference type="Proteomes" id="UP000054978"/>
    </source>
</evidence>
<dbReference type="Proteomes" id="UP000054978">
    <property type="component" value="Unassembled WGS sequence"/>
</dbReference>
<dbReference type="PANTHER" id="PTHR35566:SF1">
    <property type="entry name" value="TYPE VI SECRETION SYSTEM BASEPLATE COMPONENT TSSK1"/>
    <property type="match status" value="1"/>
</dbReference>
<reference evidence="1" key="1">
    <citation type="submission" date="2016-01" db="EMBL/GenBank/DDBJ databases">
        <authorList>
            <person name="Peeters C."/>
        </authorList>
    </citation>
    <scope>NUCLEOTIDE SEQUENCE [LARGE SCALE GENOMIC DNA]</scope>
    <source>
        <strain evidence="1">LMG 29326</strain>
    </source>
</reference>
<gene>
    <name evidence="1" type="ORF">AWB83_02743</name>
</gene>
<dbReference type="STRING" id="1777144.AWB83_02743"/>
<dbReference type="NCBIfam" id="TIGR03353">
    <property type="entry name" value="VI_chp_4"/>
    <property type="match status" value="1"/>
</dbReference>